<evidence type="ECO:0000313" key="2">
    <source>
        <dbReference type="EMBL" id="GAH65673.1"/>
    </source>
</evidence>
<dbReference type="InterPro" id="IPR038071">
    <property type="entry name" value="UROD/MetE-like_sf"/>
</dbReference>
<name>X1J7D9_9ZZZZ</name>
<proteinExistence type="predicted"/>
<dbReference type="Pfam" id="PF01208">
    <property type="entry name" value="URO-D"/>
    <property type="match status" value="1"/>
</dbReference>
<dbReference type="InterPro" id="IPR000257">
    <property type="entry name" value="Uroporphyrinogen_deCOase"/>
</dbReference>
<dbReference type="InterPro" id="IPR052024">
    <property type="entry name" value="Methanogen_methyltrans"/>
</dbReference>
<dbReference type="PANTHER" id="PTHR47099">
    <property type="entry name" value="METHYLCOBAMIDE:COM METHYLTRANSFERASE MTBA"/>
    <property type="match status" value="1"/>
</dbReference>
<feature type="domain" description="Uroporphyrinogen decarboxylase (URO-D)" evidence="1">
    <location>
        <begin position="1"/>
        <end position="132"/>
    </location>
</feature>
<dbReference type="SUPFAM" id="SSF51726">
    <property type="entry name" value="UROD/MetE-like"/>
    <property type="match status" value="1"/>
</dbReference>
<protein>
    <recommendedName>
        <fullName evidence="1">Uroporphyrinogen decarboxylase (URO-D) domain-containing protein</fullName>
    </recommendedName>
</protein>
<dbReference type="GO" id="GO:0004853">
    <property type="term" value="F:uroporphyrinogen decarboxylase activity"/>
    <property type="evidence" value="ECO:0007669"/>
    <property type="project" value="InterPro"/>
</dbReference>
<organism evidence="2">
    <name type="scientific">marine sediment metagenome</name>
    <dbReference type="NCBI Taxonomy" id="412755"/>
    <lineage>
        <taxon>unclassified sequences</taxon>
        <taxon>metagenomes</taxon>
        <taxon>ecological metagenomes</taxon>
    </lineage>
</organism>
<dbReference type="PANTHER" id="PTHR47099:SF1">
    <property type="entry name" value="METHYLCOBAMIDE:COM METHYLTRANSFERASE MTBA"/>
    <property type="match status" value="1"/>
</dbReference>
<dbReference type="Gene3D" id="3.20.20.210">
    <property type="match status" value="1"/>
</dbReference>
<dbReference type="EMBL" id="BARU01026693">
    <property type="protein sequence ID" value="GAH65673.1"/>
    <property type="molecule type" value="Genomic_DNA"/>
</dbReference>
<reference evidence="2" key="1">
    <citation type="journal article" date="2014" name="Front. Microbiol.">
        <title>High frequency of phylogenetically diverse reductive dehalogenase-homologous genes in deep subseafloor sedimentary metagenomes.</title>
        <authorList>
            <person name="Kawai M."/>
            <person name="Futagami T."/>
            <person name="Toyoda A."/>
            <person name="Takaki Y."/>
            <person name="Nishi S."/>
            <person name="Hori S."/>
            <person name="Arai W."/>
            <person name="Tsubouchi T."/>
            <person name="Morono Y."/>
            <person name="Uchiyama I."/>
            <person name="Ito T."/>
            <person name="Fujiyama A."/>
            <person name="Inagaki F."/>
            <person name="Takami H."/>
        </authorList>
    </citation>
    <scope>NUCLEOTIDE SEQUENCE</scope>
    <source>
        <strain evidence="2">Expedition CK06-06</strain>
    </source>
</reference>
<accession>X1J7D9</accession>
<evidence type="ECO:0000259" key="1">
    <source>
        <dbReference type="Pfam" id="PF01208"/>
    </source>
</evidence>
<gene>
    <name evidence="2" type="ORF">S03H2_42842</name>
</gene>
<dbReference type="AlphaFoldDB" id="X1J7D9"/>
<sequence length="133" mass="14888">SPEIFDRFSKPYLRAVIEKVYEKGAVPSIHICGKIIDILESLCEIKPKIIEIDFSNDLKKAREIVTDRVCLQGNLDPTGTLLMGDKDKVYNESKKALEEGALDNGYFILSSGCEVPNKTPPENIEAMMRAREA</sequence>
<feature type="non-terminal residue" evidence="2">
    <location>
        <position position="1"/>
    </location>
</feature>
<dbReference type="GO" id="GO:0006779">
    <property type="term" value="P:porphyrin-containing compound biosynthetic process"/>
    <property type="evidence" value="ECO:0007669"/>
    <property type="project" value="InterPro"/>
</dbReference>
<comment type="caution">
    <text evidence="2">The sequence shown here is derived from an EMBL/GenBank/DDBJ whole genome shotgun (WGS) entry which is preliminary data.</text>
</comment>